<dbReference type="InterPro" id="IPR050123">
    <property type="entry name" value="Prok_molybdopt-oxidoreductase"/>
</dbReference>
<dbReference type="Gene3D" id="3.40.50.740">
    <property type="match status" value="1"/>
</dbReference>
<dbReference type="CDD" id="cd00508">
    <property type="entry name" value="MopB_CT_Fdh-Nap-like"/>
    <property type="match status" value="1"/>
</dbReference>
<name>A0ABW5BQF7_9BACI</name>
<keyword evidence="5" id="KW-0411">Iron-sulfur</keyword>
<dbReference type="SUPFAM" id="SSF50692">
    <property type="entry name" value="ADC-like"/>
    <property type="match status" value="1"/>
</dbReference>
<dbReference type="CDD" id="cd02754">
    <property type="entry name" value="MopB_Nitrate-R-NapA-like"/>
    <property type="match status" value="1"/>
</dbReference>
<evidence type="ECO:0000256" key="2">
    <source>
        <dbReference type="ARBA" id="ARBA00022485"/>
    </source>
</evidence>
<sequence length="746" mass="83561">MAWKSSREDMNVYTQGEIDRWVYSTCNICSNGCGCFVAVKDDQIVGIKGNKQYPTNQGRLGPKGENQWWANNSTDRLTSPLIRNKQGVLVKASWDDALALLVEKTTELVRHVGPKSLGFYHTGQAYLEEYYTIAKVMKAGLGMHNIDANTRLCTATAEWSLIQSFGSDGPPACMEDIDITEVIVIIGLNMSETNTVMWERVLEAKRNNGTKLIVIDPRQTLTQRFADLSLYPKSGTNVALLNGIIHLLITHGWIDSSFIEKHTIGFDSLKNTALAYRPEVVENITGVSKDELYECARLIGTSQSTLTLLLQGVYQSMDATPAATLVNSMHLIMGKIGKPGSGPFQQDGQPSAMSNREVGGAVFYPGYRNSSNPNHIREMEELWNLPFGTLPVGPVTHIMNMLELIENGAIQMMWVMATNPVVTLPNRDRVIKLLKKVFLVVQDPFLSETAELADLVLPTAIWGEKEGTMTNLERRVNVLRKAVSAPSGLPSDFELLLEFARRMNLRDRHGNPLITYQTPEEAFNEWKLISKGRPCDMSGMTYEKMEELGGIQWPCNEHYPQGKKRLYTDGHFHTNVDDAHSYGKLLETGRARTRKEFNDLEANGRAILYGFHWNPAPEHPNQEYPFSLNNGRLVYHWHTRTKTGRAPILQMAAPESYAEIHPIDAKTLSLETGDYVRITTKRGSISVLARIVDSVMPGSVFIPFHFGALTEDEAANILTVDIWDQVSKQPRFKAGACKVEKLLEKK</sequence>
<dbReference type="Pfam" id="PF00384">
    <property type="entry name" value="Molybdopterin"/>
    <property type="match status" value="1"/>
</dbReference>
<dbReference type="SMART" id="SM00926">
    <property type="entry name" value="Molybdop_Fe4S4"/>
    <property type="match status" value="1"/>
</dbReference>
<dbReference type="Proteomes" id="UP001597318">
    <property type="component" value="Unassembled WGS sequence"/>
</dbReference>
<proteinExistence type="predicted"/>
<dbReference type="SUPFAM" id="SSF53706">
    <property type="entry name" value="Formate dehydrogenase/DMSO reductase, domains 1-3"/>
    <property type="match status" value="1"/>
</dbReference>
<dbReference type="InterPro" id="IPR009010">
    <property type="entry name" value="Asp_de-COase-like_dom_sf"/>
</dbReference>
<dbReference type="PANTHER" id="PTHR43105:SF10">
    <property type="entry name" value="NADH-QUINONE OXIDOREDUCTASE SUBUNIT G"/>
    <property type="match status" value="1"/>
</dbReference>
<evidence type="ECO:0000259" key="6">
    <source>
        <dbReference type="PROSITE" id="PS51669"/>
    </source>
</evidence>
<dbReference type="Gene3D" id="2.40.40.20">
    <property type="match status" value="1"/>
</dbReference>
<accession>A0ABW5BQF7</accession>
<reference evidence="8" key="1">
    <citation type="journal article" date="2019" name="Int. J. Syst. Evol. Microbiol.">
        <title>The Global Catalogue of Microorganisms (GCM) 10K type strain sequencing project: providing services to taxonomists for standard genome sequencing and annotation.</title>
        <authorList>
            <consortium name="The Broad Institute Genomics Platform"/>
            <consortium name="The Broad Institute Genome Sequencing Center for Infectious Disease"/>
            <person name="Wu L."/>
            <person name="Ma J."/>
        </authorList>
    </citation>
    <scope>NUCLEOTIDE SEQUENCE [LARGE SCALE GENOMIC DNA]</scope>
    <source>
        <strain evidence="8">CGMCC 1.15474</strain>
    </source>
</reference>
<evidence type="ECO:0000256" key="3">
    <source>
        <dbReference type="ARBA" id="ARBA00022723"/>
    </source>
</evidence>
<keyword evidence="8" id="KW-1185">Reference proteome</keyword>
<comment type="cofactor">
    <cofactor evidence="1">
        <name>Mo-bis(molybdopterin guanine dinucleotide)</name>
        <dbReference type="ChEBI" id="CHEBI:60539"/>
    </cofactor>
</comment>
<evidence type="ECO:0000313" key="7">
    <source>
        <dbReference type="EMBL" id="MFD2212327.1"/>
    </source>
</evidence>
<gene>
    <name evidence="7" type="ORF">ACFSKK_01220</name>
</gene>
<evidence type="ECO:0000256" key="5">
    <source>
        <dbReference type="ARBA" id="ARBA00023014"/>
    </source>
</evidence>
<dbReference type="InterPro" id="IPR006963">
    <property type="entry name" value="Mopterin_OxRdtase_4Fe-4S_dom"/>
</dbReference>
<dbReference type="EMBL" id="JBHUIK010000001">
    <property type="protein sequence ID" value="MFD2212327.1"/>
    <property type="molecule type" value="Genomic_DNA"/>
</dbReference>
<evidence type="ECO:0000256" key="1">
    <source>
        <dbReference type="ARBA" id="ARBA00001942"/>
    </source>
</evidence>
<evidence type="ECO:0000313" key="8">
    <source>
        <dbReference type="Proteomes" id="UP001597318"/>
    </source>
</evidence>
<feature type="domain" description="4Fe-4S Mo/W bis-MGD-type" evidence="6">
    <location>
        <begin position="19"/>
        <end position="75"/>
    </location>
</feature>
<comment type="caution">
    <text evidence="7">The sequence shown here is derived from an EMBL/GenBank/DDBJ whole genome shotgun (WGS) entry which is preliminary data.</text>
</comment>
<evidence type="ECO:0000256" key="4">
    <source>
        <dbReference type="ARBA" id="ARBA00023004"/>
    </source>
</evidence>
<dbReference type="InterPro" id="IPR006656">
    <property type="entry name" value="Mopterin_OxRdtase"/>
</dbReference>
<keyword evidence="2" id="KW-0004">4Fe-4S</keyword>
<keyword evidence="4" id="KW-0408">Iron</keyword>
<dbReference type="PROSITE" id="PS51669">
    <property type="entry name" value="4FE4S_MOW_BIS_MGD"/>
    <property type="match status" value="1"/>
</dbReference>
<dbReference type="Gene3D" id="2.20.25.90">
    <property type="entry name" value="ADC-like domains"/>
    <property type="match status" value="1"/>
</dbReference>
<dbReference type="Gene3D" id="3.40.228.10">
    <property type="entry name" value="Dimethylsulfoxide Reductase, domain 2"/>
    <property type="match status" value="1"/>
</dbReference>
<organism evidence="7 8">
    <name type="scientific">Metabacillus endolithicus</name>
    <dbReference type="NCBI Taxonomy" id="1535204"/>
    <lineage>
        <taxon>Bacteria</taxon>
        <taxon>Bacillati</taxon>
        <taxon>Bacillota</taxon>
        <taxon>Bacilli</taxon>
        <taxon>Bacillales</taxon>
        <taxon>Bacillaceae</taxon>
        <taxon>Metabacillus</taxon>
    </lineage>
</organism>
<protein>
    <submittedName>
        <fullName evidence="7">Molybdopterin oxidoreductase family protein</fullName>
    </submittedName>
</protein>
<dbReference type="PANTHER" id="PTHR43105">
    <property type="entry name" value="RESPIRATORY NITRATE REDUCTASE"/>
    <property type="match status" value="1"/>
</dbReference>
<dbReference type="RefSeq" id="WP_247342576.1">
    <property type="nucleotide sequence ID" value="NZ_CP095550.1"/>
</dbReference>
<dbReference type="Pfam" id="PF01568">
    <property type="entry name" value="Molydop_binding"/>
    <property type="match status" value="1"/>
</dbReference>
<dbReference type="InterPro" id="IPR006657">
    <property type="entry name" value="MoPterin_dinucl-bd_dom"/>
</dbReference>
<keyword evidence="3" id="KW-0479">Metal-binding</keyword>
<dbReference type="Pfam" id="PF04879">
    <property type="entry name" value="Molybdop_Fe4S4"/>
    <property type="match status" value="1"/>
</dbReference>